<dbReference type="EMBL" id="KZ451903">
    <property type="protein sequence ID" value="PKA64620.1"/>
    <property type="molecule type" value="Genomic_DNA"/>
</dbReference>
<dbReference type="Gene3D" id="3.40.50.1820">
    <property type="entry name" value="alpha/beta hydrolase"/>
    <property type="match status" value="1"/>
</dbReference>
<organism evidence="3 4">
    <name type="scientific">Apostasia shenzhenica</name>
    <dbReference type="NCBI Taxonomy" id="1088818"/>
    <lineage>
        <taxon>Eukaryota</taxon>
        <taxon>Viridiplantae</taxon>
        <taxon>Streptophyta</taxon>
        <taxon>Embryophyta</taxon>
        <taxon>Tracheophyta</taxon>
        <taxon>Spermatophyta</taxon>
        <taxon>Magnoliopsida</taxon>
        <taxon>Liliopsida</taxon>
        <taxon>Asparagales</taxon>
        <taxon>Orchidaceae</taxon>
        <taxon>Apostasioideae</taxon>
        <taxon>Apostasia</taxon>
    </lineage>
</organism>
<dbReference type="SUPFAM" id="SSF53474">
    <property type="entry name" value="alpha/beta-Hydrolases"/>
    <property type="match status" value="1"/>
</dbReference>
<dbReference type="AlphaFoldDB" id="A0A2I0B9Z7"/>
<keyword evidence="2" id="KW-0732">Signal</keyword>
<dbReference type="GO" id="GO:0004185">
    <property type="term" value="F:serine-type carboxypeptidase activity"/>
    <property type="evidence" value="ECO:0007669"/>
    <property type="project" value="UniProtKB-EC"/>
</dbReference>
<evidence type="ECO:0000256" key="1">
    <source>
        <dbReference type="ARBA" id="ARBA00009431"/>
    </source>
</evidence>
<accession>A0A2I0B9Z7</accession>
<dbReference type="GO" id="GO:0016747">
    <property type="term" value="F:acyltransferase activity, transferring groups other than amino-acyl groups"/>
    <property type="evidence" value="ECO:0007669"/>
    <property type="project" value="TreeGrafter"/>
</dbReference>
<dbReference type="FunFam" id="3.40.50.12670:FF:000002">
    <property type="entry name" value="Carboxypeptidase"/>
    <property type="match status" value="1"/>
</dbReference>
<dbReference type="GO" id="GO:0006508">
    <property type="term" value="P:proteolysis"/>
    <property type="evidence" value="ECO:0007669"/>
    <property type="project" value="InterPro"/>
</dbReference>
<dbReference type="PANTHER" id="PTHR11802:SF461">
    <property type="entry name" value="OS02G0687900 PROTEIN"/>
    <property type="match status" value="1"/>
</dbReference>
<evidence type="ECO:0000256" key="2">
    <source>
        <dbReference type="SAM" id="SignalP"/>
    </source>
</evidence>
<keyword evidence="3" id="KW-0645">Protease</keyword>
<dbReference type="Gene3D" id="3.40.50.12670">
    <property type="match status" value="1"/>
</dbReference>
<sequence length="468" mass="52743">MLLLLFFFFFFFFNIPHPNFTTSIAASAAIITHLPGFDGALPFHLETGYVTVDEEKGSEYFYYFVESERNPSEDPLLLWLIGGPYCSGFNAFASTFGPVRLFSDSNNSSSLPNLAYNPYAWTKISSIIFLDWPIGTGFAFSKNAEAYTSDDLLSSKQIYIFIKKWFEVYPHFVSNSFFVGGDSYGGKLVPVVVQEIVQGNEGCKQQLVNIKGFLMGNPIIQGQLNMKSQVTQAHRLGIISDELLMMIENNCAGNDYGHPDDAICSLNLRIFKEFLSEINEGNVVEPLCDKQPVRTKELVELNRFSMEYSTELIRMPSVTETMCAETPAVLADKWANNALTRKVLAIKEETVEKWLECRFDLNYTANIPSSAPSFCNLLARGYRALVYSGDHDLLSPYVGTLKWIKSLEFSKLEEWRSWHVGGQVAGYTVLFSNNLTFATVKGGSHTPADHLPMQCFAMFQRWISDEVL</sequence>
<reference evidence="3 4" key="1">
    <citation type="journal article" date="2017" name="Nature">
        <title>The Apostasia genome and the evolution of orchids.</title>
        <authorList>
            <person name="Zhang G.Q."/>
            <person name="Liu K.W."/>
            <person name="Li Z."/>
            <person name="Lohaus R."/>
            <person name="Hsiao Y.Y."/>
            <person name="Niu S.C."/>
            <person name="Wang J.Y."/>
            <person name="Lin Y.C."/>
            <person name="Xu Q."/>
            <person name="Chen L.J."/>
            <person name="Yoshida K."/>
            <person name="Fujiwara S."/>
            <person name="Wang Z.W."/>
            <person name="Zhang Y.Q."/>
            <person name="Mitsuda N."/>
            <person name="Wang M."/>
            <person name="Liu G.H."/>
            <person name="Pecoraro L."/>
            <person name="Huang H.X."/>
            <person name="Xiao X.J."/>
            <person name="Lin M."/>
            <person name="Wu X.Y."/>
            <person name="Wu W.L."/>
            <person name="Chen Y.Y."/>
            <person name="Chang S.B."/>
            <person name="Sakamoto S."/>
            <person name="Ohme-Takagi M."/>
            <person name="Yagi M."/>
            <person name="Zeng S.J."/>
            <person name="Shen C.Y."/>
            <person name="Yeh C.M."/>
            <person name="Luo Y.B."/>
            <person name="Tsai W.C."/>
            <person name="Van de Peer Y."/>
            <person name="Liu Z.J."/>
        </authorList>
    </citation>
    <scope>NUCLEOTIDE SEQUENCE [LARGE SCALE GENOMIC DNA]</scope>
    <source>
        <strain evidence="4">cv. Shenzhen</strain>
        <tissue evidence="3">Stem</tissue>
    </source>
</reference>
<evidence type="ECO:0000313" key="3">
    <source>
        <dbReference type="EMBL" id="PKA64620.1"/>
    </source>
</evidence>
<keyword evidence="3" id="KW-0121">Carboxypeptidase</keyword>
<dbReference type="FunFam" id="3.40.50.1820:FF:000072">
    <property type="entry name" value="Serine carboxypeptidase-like 19"/>
    <property type="match status" value="1"/>
</dbReference>
<feature type="chain" id="PRO_5014184797" evidence="2">
    <location>
        <begin position="22"/>
        <end position="468"/>
    </location>
</feature>
<protein>
    <submittedName>
        <fullName evidence="3">Serine carboxypeptidase-like 18</fullName>
        <ecNumber evidence="3">3.4.16.5</ecNumber>
    </submittedName>
</protein>
<gene>
    <name evidence="3" type="primary">SCPL18</name>
    <name evidence="3" type="ORF">AXF42_Ash007367</name>
</gene>
<keyword evidence="4" id="KW-1185">Reference proteome</keyword>
<dbReference type="GO" id="GO:0019748">
    <property type="term" value="P:secondary metabolic process"/>
    <property type="evidence" value="ECO:0007669"/>
    <property type="project" value="TreeGrafter"/>
</dbReference>
<dbReference type="InterPro" id="IPR001563">
    <property type="entry name" value="Peptidase_S10"/>
</dbReference>
<keyword evidence="3" id="KW-0378">Hydrolase</keyword>
<dbReference type="PANTHER" id="PTHR11802">
    <property type="entry name" value="SERINE PROTEASE FAMILY S10 SERINE CARBOXYPEPTIDASE"/>
    <property type="match status" value="1"/>
</dbReference>
<dbReference type="PRINTS" id="PR00724">
    <property type="entry name" value="CRBOXYPTASEC"/>
</dbReference>
<dbReference type="Pfam" id="PF00450">
    <property type="entry name" value="Peptidase_S10"/>
    <property type="match status" value="1"/>
</dbReference>
<evidence type="ECO:0000313" key="4">
    <source>
        <dbReference type="Proteomes" id="UP000236161"/>
    </source>
</evidence>
<dbReference type="EC" id="3.4.16.5" evidence="3"/>
<dbReference type="OrthoDB" id="1912352at2759"/>
<feature type="signal peptide" evidence="2">
    <location>
        <begin position="1"/>
        <end position="21"/>
    </location>
</feature>
<dbReference type="InterPro" id="IPR029058">
    <property type="entry name" value="AB_hydrolase_fold"/>
</dbReference>
<comment type="similarity">
    <text evidence="1">Belongs to the peptidase S10 family.</text>
</comment>
<proteinExistence type="inferred from homology"/>
<dbReference type="Proteomes" id="UP000236161">
    <property type="component" value="Unassembled WGS sequence"/>
</dbReference>
<name>A0A2I0B9Z7_9ASPA</name>